<dbReference type="InterPro" id="IPR020056">
    <property type="entry name" value="Rbsml_bL25/Gln-tRNA_synth_N"/>
</dbReference>
<dbReference type="NCBIfam" id="NF004612">
    <property type="entry name" value="PRK05943.1"/>
    <property type="match status" value="1"/>
</dbReference>
<feature type="domain" description="Large ribosomal subunit protein bL25 beta" evidence="7">
    <location>
        <begin position="129"/>
        <end position="211"/>
    </location>
</feature>
<dbReference type="Proteomes" id="UP000027395">
    <property type="component" value="Chromosome"/>
</dbReference>
<protein>
    <recommendedName>
        <fullName evidence="5">Large ribosomal subunit protein bL25</fullName>
    </recommendedName>
    <alternativeName>
        <fullName evidence="5">General stress protein CTC</fullName>
    </alternativeName>
</protein>
<dbReference type="InterPro" id="IPR020057">
    <property type="entry name" value="Ribosomal_bL25_b-dom"/>
</dbReference>
<dbReference type="InterPro" id="IPR029751">
    <property type="entry name" value="Ribosomal_L25_dom"/>
</dbReference>
<evidence type="ECO:0000313" key="8">
    <source>
        <dbReference type="EMBL" id="KEI67829.1"/>
    </source>
</evidence>
<dbReference type="SUPFAM" id="SSF50715">
    <property type="entry name" value="Ribosomal protein L25-like"/>
    <property type="match status" value="1"/>
</dbReference>
<keyword evidence="9" id="KW-1185">Reference proteome</keyword>
<gene>
    <name evidence="5 8" type="primary">rplY</name>
    <name evidence="5" type="synonym">ctc</name>
    <name evidence="8" type="ORF">A19Y_2990</name>
</gene>
<dbReference type="HOGENOM" id="CLU_075939_2_0_3"/>
<dbReference type="NCBIfam" id="NF004139">
    <property type="entry name" value="PRK05618.4-2"/>
    <property type="match status" value="1"/>
</dbReference>
<dbReference type="InterPro" id="IPR001021">
    <property type="entry name" value="Ribosomal_bL25_long"/>
</dbReference>
<evidence type="ECO:0000313" key="9">
    <source>
        <dbReference type="Proteomes" id="UP000027395"/>
    </source>
</evidence>
<organism evidence="8 9">
    <name type="scientific">Planktothrix agardhii (strain NIVA-CYA 126/8)</name>
    <dbReference type="NCBI Taxonomy" id="388467"/>
    <lineage>
        <taxon>Bacteria</taxon>
        <taxon>Bacillati</taxon>
        <taxon>Cyanobacteriota</taxon>
        <taxon>Cyanophyceae</taxon>
        <taxon>Oscillatoriophycideae</taxon>
        <taxon>Oscillatoriales</taxon>
        <taxon>Microcoleaceae</taxon>
        <taxon>Planktothrix</taxon>
    </lineage>
</organism>
<dbReference type="GO" id="GO:0003735">
    <property type="term" value="F:structural constituent of ribosome"/>
    <property type="evidence" value="ECO:0007669"/>
    <property type="project" value="InterPro"/>
</dbReference>
<accession>A0A073CHS9</accession>
<proteinExistence type="inferred from homology"/>
<dbReference type="GO" id="GO:0022625">
    <property type="term" value="C:cytosolic large ribosomal subunit"/>
    <property type="evidence" value="ECO:0007669"/>
    <property type="project" value="TreeGrafter"/>
</dbReference>
<dbReference type="HAMAP" id="MF_01334">
    <property type="entry name" value="Ribosomal_bL25_CTC"/>
    <property type="match status" value="1"/>
</dbReference>
<dbReference type="Pfam" id="PF14693">
    <property type="entry name" value="Ribosomal_TL5_C"/>
    <property type="match status" value="1"/>
</dbReference>
<keyword evidence="4 5" id="KW-0687">Ribonucleoprotein</keyword>
<evidence type="ECO:0000256" key="4">
    <source>
        <dbReference type="ARBA" id="ARBA00023274"/>
    </source>
</evidence>
<dbReference type="eggNOG" id="COG1825">
    <property type="taxonomic scope" value="Bacteria"/>
</dbReference>
<dbReference type="CDD" id="cd00495">
    <property type="entry name" value="Ribosomal_L25_TL5_CTC"/>
    <property type="match status" value="1"/>
</dbReference>
<dbReference type="GO" id="GO:0006412">
    <property type="term" value="P:translation"/>
    <property type="evidence" value="ECO:0007669"/>
    <property type="project" value="UniProtKB-UniRule"/>
</dbReference>
<evidence type="ECO:0000256" key="3">
    <source>
        <dbReference type="ARBA" id="ARBA00022980"/>
    </source>
</evidence>
<dbReference type="STRING" id="388467.A19Y_2990"/>
<dbReference type="AlphaFoldDB" id="A0A073CHS9"/>
<evidence type="ECO:0000259" key="6">
    <source>
        <dbReference type="Pfam" id="PF01386"/>
    </source>
</evidence>
<evidence type="ECO:0000256" key="2">
    <source>
        <dbReference type="ARBA" id="ARBA00022884"/>
    </source>
</evidence>
<evidence type="ECO:0000256" key="1">
    <source>
        <dbReference type="ARBA" id="ARBA00022730"/>
    </source>
</evidence>
<comment type="subunit">
    <text evidence="5">Part of the 50S ribosomal subunit; part of the 5S rRNA/L5/L18/L25 subcomplex. Contacts the 5S rRNA. Binds to the 5S rRNA independently of L5 and L18.</text>
</comment>
<keyword evidence="3 5" id="KW-0689">Ribosomal protein</keyword>
<dbReference type="Gene3D" id="2.40.240.10">
    <property type="entry name" value="Ribosomal Protein L25, Chain P"/>
    <property type="match status" value="1"/>
</dbReference>
<comment type="function">
    <text evidence="5">This is one of the proteins that binds to the 5S RNA in the ribosome where it forms part of the central protuberance.</text>
</comment>
<feature type="domain" description="Large ribosomal subunit protein bL25 L25" evidence="6">
    <location>
        <begin position="32"/>
        <end position="120"/>
    </location>
</feature>
<dbReference type="NCBIfam" id="TIGR00731">
    <property type="entry name" value="bL25_bact_ctc"/>
    <property type="match status" value="1"/>
</dbReference>
<dbReference type="Pfam" id="PF01386">
    <property type="entry name" value="Ribosomal_L25p"/>
    <property type="match status" value="1"/>
</dbReference>
<comment type="similarity">
    <text evidence="5">Belongs to the bacterial ribosomal protein bL25 family. CTC subfamily.</text>
</comment>
<evidence type="ECO:0000256" key="5">
    <source>
        <dbReference type="HAMAP-Rule" id="MF_01334"/>
    </source>
</evidence>
<sequence>MAIWLDFGIMTVWLKIFKRFTLSKRNLMEITIEGQKRPEGSKPNALRRQGLIPAVLYGHQGAESISITIPAKTVENLLKKNVVNQALIQLNIPDISWSGKTLLREVQKHSWKGFPYHLSFFSVAQQDSLTVSVRLHFVGEPVGVKMEGGLLDVVLSELEIECEPGNIPARIDVDVTELHQGQALHIRELTLPDGVKPTGDGEQVVVSIIHPERGEEGDVEA</sequence>
<keyword evidence="1 5" id="KW-0699">rRNA-binding</keyword>
<dbReference type="InterPro" id="IPR011035">
    <property type="entry name" value="Ribosomal_bL25/Gln-tRNA_synth"/>
</dbReference>
<dbReference type="PANTHER" id="PTHR33284:SF1">
    <property type="entry name" value="RIBOSOMAL PROTEIN L25_GLN-TRNA SYNTHETASE, ANTI-CODON-BINDING DOMAIN-CONTAINING PROTEIN"/>
    <property type="match status" value="1"/>
</dbReference>
<name>A0A073CHS9_PLAA1</name>
<dbReference type="EMBL" id="CM002803">
    <property type="protein sequence ID" value="KEI67829.1"/>
    <property type="molecule type" value="Genomic_DNA"/>
</dbReference>
<keyword evidence="2 5" id="KW-0694">RNA-binding</keyword>
<reference evidence="8 9" key="1">
    <citation type="journal article" date="2014" name="Appl. Environ. Microbiol.">
        <title>Elucidation of insertion elements encoded on plasmids and in vitro construction of shuttle vectors from the toxic cyanobacterium Planktothrix.</title>
        <authorList>
            <person name="Christiansen G."/>
            <person name="Goesmann A."/>
            <person name="Kurmayer R."/>
        </authorList>
    </citation>
    <scope>NUCLEOTIDE SEQUENCE [LARGE SCALE GENOMIC DNA]</scope>
    <source>
        <strain evidence="8 9">NIVA-CYA 126/8</strain>
    </source>
</reference>
<dbReference type="InterPro" id="IPR037121">
    <property type="entry name" value="Ribosomal_bL25_C"/>
</dbReference>
<dbReference type="GO" id="GO:0008097">
    <property type="term" value="F:5S rRNA binding"/>
    <property type="evidence" value="ECO:0007669"/>
    <property type="project" value="InterPro"/>
</dbReference>
<dbReference type="Gene3D" id="2.170.120.20">
    <property type="entry name" value="Ribosomal protein L25, beta domain"/>
    <property type="match status" value="1"/>
</dbReference>
<evidence type="ECO:0000259" key="7">
    <source>
        <dbReference type="Pfam" id="PF14693"/>
    </source>
</evidence>
<dbReference type="InterPro" id="IPR020930">
    <property type="entry name" value="Ribosomal_uL5_bac-type"/>
</dbReference>
<dbReference type="PANTHER" id="PTHR33284">
    <property type="entry name" value="RIBOSOMAL PROTEIN L25/GLN-TRNA SYNTHETASE, ANTI-CODON-BINDING DOMAIN-CONTAINING PROTEIN"/>
    <property type="match status" value="1"/>
</dbReference>
<dbReference type="PATRIC" id="fig|388467.6.peg.2935"/>